<dbReference type="RefSeq" id="XP_009226381.1">
    <property type="nucleotide sequence ID" value="XM_009228117.1"/>
</dbReference>
<feature type="region of interest" description="Disordered" evidence="1">
    <location>
        <begin position="37"/>
        <end position="75"/>
    </location>
</feature>
<reference evidence="2" key="2">
    <citation type="submission" date="2010-07" db="EMBL/GenBank/DDBJ databases">
        <authorList>
            <consortium name="The Broad Institute Genome Sequencing Platform"/>
            <consortium name="Broad Institute Genome Sequencing Center for Infectious Disease"/>
            <person name="Ma L.-J."/>
            <person name="Dead R."/>
            <person name="Young S."/>
            <person name="Zeng Q."/>
            <person name="Koehrsen M."/>
            <person name="Alvarado L."/>
            <person name="Berlin A."/>
            <person name="Chapman S.B."/>
            <person name="Chen Z."/>
            <person name="Freedman E."/>
            <person name="Gellesch M."/>
            <person name="Goldberg J."/>
            <person name="Griggs A."/>
            <person name="Gujja S."/>
            <person name="Heilman E.R."/>
            <person name="Heiman D."/>
            <person name="Hepburn T."/>
            <person name="Howarth C."/>
            <person name="Jen D."/>
            <person name="Larson L."/>
            <person name="Mehta T."/>
            <person name="Neiman D."/>
            <person name="Pearson M."/>
            <person name="Roberts A."/>
            <person name="Saif S."/>
            <person name="Shea T."/>
            <person name="Shenoy N."/>
            <person name="Sisk P."/>
            <person name="Stolte C."/>
            <person name="Sykes S."/>
            <person name="Walk T."/>
            <person name="White J."/>
            <person name="Yandava C."/>
            <person name="Haas B."/>
            <person name="Nusbaum C."/>
            <person name="Birren B."/>
        </authorList>
    </citation>
    <scope>NUCLEOTIDE SEQUENCE</scope>
    <source>
        <strain evidence="2">R3-111a-1</strain>
    </source>
</reference>
<reference evidence="2" key="3">
    <citation type="submission" date="2010-09" db="EMBL/GenBank/DDBJ databases">
        <title>Annotation of Gaeumannomyces graminis var. tritici R3-111a-1.</title>
        <authorList>
            <consortium name="The Broad Institute Genome Sequencing Platform"/>
            <person name="Ma L.-J."/>
            <person name="Dead R."/>
            <person name="Young S.K."/>
            <person name="Zeng Q."/>
            <person name="Gargeya S."/>
            <person name="Fitzgerald M."/>
            <person name="Haas B."/>
            <person name="Abouelleil A."/>
            <person name="Alvarado L."/>
            <person name="Arachchi H.M."/>
            <person name="Berlin A."/>
            <person name="Brown A."/>
            <person name="Chapman S.B."/>
            <person name="Chen Z."/>
            <person name="Dunbar C."/>
            <person name="Freedman E."/>
            <person name="Gearin G."/>
            <person name="Gellesch M."/>
            <person name="Goldberg J."/>
            <person name="Griggs A."/>
            <person name="Gujja S."/>
            <person name="Heiman D."/>
            <person name="Howarth C."/>
            <person name="Larson L."/>
            <person name="Lui A."/>
            <person name="MacDonald P.J.P."/>
            <person name="Mehta T."/>
            <person name="Montmayeur A."/>
            <person name="Murphy C."/>
            <person name="Neiman D."/>
            <person name="Pearson M."/>
            <person name="Priest M."/>
            <person name="Roberts A."/>
            <person name="Saif S."/>
            <person name="Shea T."/>
            <person name="Shenoy N."/>
            <person name="Sisk P."/>
            <person name="Stolte C."/>
            <person name="Sykes S."/>
            <person name="Yandava C."/>
            <person name="Wortman J."/>
            <person name="Nusbaum C."/>
            <person name="Birren B."/>
        </authorList>
    </citation>
    <scope>NUCLEOTIDE SEQUENCE</scope>
    <source>
        <strain evidence="2">R3-111a-1</strain>
    </source>
</reference>
<dbReference type="GeneID" id="20350704"/>
<evidence type="ECO:0000313" key="4">
    <source>
        <dbReference type="Proteomes" id="UP000006039"/>
    </source>
</evidence>
<dbReference type="Proteomes" id="UP000006039">
    <property type="component" value="Unassembled WGS sequence"/>
</dbReference>
<protein>
    <submittedName>
        <fullName evidence="2 3">Uncharacterized protein</fullName>
    </submittedName>
</protein>
<reference evidence="3" key="4">
    <citation type="journal article" date="2015" name="G3 (Bethesda)">
        <title>Genome sequences of three phytopathogenic species of the Magnaporthaceae family of fungi.</title>
        <authorList>
            <person name="Okagaki L.H."/>
            <person name="Nunes C.C."/>
            <person name="Sailsbery J."/>
            <person name="Clay B."/>
            <person name="Brown D."/>
            <person name="John T."/>
            <person name="Oh Y."/>
            <person name="Young N."/>
            <person name="Fitzgerald M."/>
            <person name="Haas B.J."/>
            <person name="Zeng Q."/>
            <person name="Young S."/>
            <person name="Adiconis X."/>
            <person name="Fan L."/>
            <person name="Levin J.Z."/>
            <person name="Mitchell T.K."/>
            <person name="Okubara P.A."/>
            <person name="Farman M.L."/>
            <person name="Kohn L.M."/>
            <person name="Birren B."/>
            <person name="Ma L.-J."/>
            <person name="Dean R.A."/>
        </authorList>
    </citation>
    <scope>NUCLEOTIDE SEQUENCE</scope>
    <source>
        <strain evidence="3">R3-111a-1</strain>
    </source>
</reference>
<name>J3P9S1_GAET3</name>
<gene>
    <name evidence="3" type="primary">20350704</name>
    <name evidence="2" type="ORF">GGTG_10246</name>
</gene>
<reference evidence="3" key="5">
    <citation type="submission" date="2018-04" db="UniProtKB">
        <authorList>
            <consortium name="EnsemblFungi"/>
        </authorList>
    </citation>
    <scope>IDENTIFICATION</scope>
    <source>
        <strain evidence="3">R3-111a-1</strain>
    </source>
</reference>
<reference evidence="4" key="1">
    <citation type="submission" date="2010-07" db="EMBL/GenBank/DDBJ databases">
        <title>The genome sequence of Gaeumannomyces graminis var. tritici strain R3-111a-1.</title>
        <authorList>
            <consortium name="The Broad Institute Genome Sequencing Platform"/>
            <person name="Ma L.-J."/>
            <person name="Dead R."/>
            <person name="Young S."/>
            <person name="Zeng Q."/>
            <person name="Koehrsen M."/>
            <person name="Alvarado L."/>
            <person name="Berlin A."/>
            <person name="Chapman S.B."/>
            <person name="Chen Z."/>
            <person name="Freedman E."/>
            <person name="Gellesch M."/>
            <person name="Goldberg J."/>
            <person name="Griggs A."/>
            <person name="Gujja S."/>
            <person name="Heilman E.R."/>
            <person name="Heiman D."/>
            <person name="Hepburn T."/>
            <person name="Howarth C."/>
            <person name="Jen D."/>
            <person name="Larson L."/>
            <person name="Mehta T."/>
            <person name="Neiman D."/>
            <person name="Pearson M."/>
            <person name="Roberts A."/>
            <person name="Saif S."/>
            <person name="Shea T."/>
            <person name="Shenoy N."/>
            <person name="Sisk P."/>
            <person name="Stolte C."/>
            <person name="Sykes S."/>
            <person name="Walk T."/>
            <person name="White J."/>
            <person name="Yandava C."/>
            <person name="Haas B."/>
            <person name="Nusbaum C."/>
            <person name="Birren B."/>
        </authorList>
    </citation>
    <scope>NUCLEOTIDE SEQUENCE [LARGE SCALE GENOMIC DNA]</scope>
    <source>
        <strain evidence="4">R3-111a-1</strain>
    </source>
</reference>
<dbReference type="EMBL" id="GL385399">
    <property type="protein sequence ID" value="EJT73407.1"/>
    <property type="molecule type" value="Genomic_DNA"/>
</dbReference>
<dbReference type="VEuPathDB" id="FungiDB:GGTG_10246"/>
<evidence type="ECO:0000256" key="1">
    <source>
        <dbReference type="SAM" id="MobiDB-lite"/>
    </source>
</evidence>
<evidence type="ECO:0000313" key="2">
    <source>
        <dbReference type="EMBL" id="EJT73407.1"/>
    </source>
</evidence>
<dbReference type="AlphaFoldDB" id="J3P9S1"/>
<evidence type="ECO:0000313" key="3">
    <source>
        <dbReference type="EnsemblFungi" id="EJT73407"/>
    </source>
</evidence>
<dbReference type="EnsemblFungi" id="EJT73407">
    <property type="protein sequence ID" value="EJT73407"/>
    <property type="gene ID" value="GGTG_10246"/>
</dbReference>
<dbReference type="HOGENOM" id="CLU_2671213_0_0_1"/>
<organism evidence="2">
    <name type="scientific">Gaeumannomyces tritici (strain R3-111a-1)</name>
    <name type="common">Wheat and barley take-all root rot fungus</name>
    <name type="synonym">Gaeumannomyces graminis var. tritici</name>
    <dbReference type="NCBI Taxonomy" id="644352"/>
    <lineage>
        <taxon>Eukaryota</taxon>
        <taxon>Fungi</taxon>
        <taxon>Dikarya</taxon>
        <taxon>Ascomycota</taxon>
        <taxon>Pezizomycotina</taxon>
        <taxon>Sordariomycetes</taxon>
        <taxon>Sordariomycetidae</taxon>
        <taxon>Magnaporthales</taxon>
        <taxon>Magnaporthaceae</taxon>
        <taxon>Gaeumannomyces</taxon>
    </lineage>
</organism>
<proteinExistence type="predicted"/>
<accession>J3P9S1</accession>
<keyword evidence="4" id="KW-1185">Reference proteome</keyword>
<sequence length="75" mass="8458">MCNCGEITRCSEWKTEEHRLESIRGLFSSKRKVCSLENRQGPAGPNHRCQAASPDQKPKRQARSGGGWQSWQQAS</sequence>